<name>A0A4V5MY92_9ACTN</name>
<evidence type="ECO:0000313" key="3">
    <source>
        <dbReference type="Proteomes" id="UP000305778"/>
    </source>
</evidence>
<keyword evidence="2" id="KW-0489">Methyltransferase</keyword>
<dbReference type="InterPro" id="IPR029063">
    <property type="entry name" value="SAM-dependent_MTases_sf"/>
</dbReference>
<comment type="caution">
    <text evidence="2">The sequence shown here is derived from an EMBL/GenBank/DDBJ whole genome shotgun (WGS) entry which is preliminary data.</text>
</comment>
<dbReference type="SUPFAM" id="SSF53335">
    <property type="entry name" value="S-adenosyl-L-methionine-dependent methyltransferases"/>
    <property type="match status" value="1"/>
</dbReference>
<feature type="compositionally biased region" description="Low complexity" evidence="1">
    <location>
        <begin position="279"/>
        <end position="295"/>
    </location>
</feature>
<dbReference type="Pfam" id="PF13578">
    <property type="entry name" value="Methyltransf_24"/>
    <property type="match status" value="1"/>
</dbReference>
<dbReference type="OrthoDB" id="3346627at2"/>
<dbReference type="EMBL" id="SUMC01000053">
    <property type="protein sequence ID" value="TKA03279.1"/>
    <property type="molecule type" value="Genomic_DNA"/>
</dbReference>
<evidence type="ECO:0000256" key="1">
    <source>
        <dbReference type="SAM" id="MobiDB-lite"/>
    </source>
</evidence>
<dbReference type="Proteomes" id="UP000305778">
    <property type="component" value="Unassembled WGS sequence"/>
</dbReference>
<feature type="region of interest" description="Disordered" evidence="1">
    <location>
        <begin position="1"/>
        <end position="26"/>
    </location>
</feature>
<gene>
    <name evidence="2" type="ORF">FCI23_36085</name>
</gene>
<dbReference type="Gene3D" id="3.40.50.150">
    <property type="entry name" value="Vaccinia Virus protein VP39"/>
    <property type="match status" value="1"/>
</dbReference>
<organism evidence="2 3">
    <name type="scientific">Actinacidiphila oryziradicis</name>
    <dbReference type="NCBI Taxonomy" id="2571141"/>
    <lineage>
        <taxon>Bacteria</taxon>
        <taxon>Bacillati</taxon>
        <taxon>Actinomycetota</taxon>
        <taxon>Actinomycetes</taxon>
        <taxon>Kitasatosporales</taxon>
        <taxon>Streptomycetaceae</taxon>
        <taxon>Actinacidiphila</taxon>
    </lineage>
</organism>
<accession>A0A4V5MY92</accession>
<dbReference type="AlphaFoldDB" id="A0A4V5MY92"/>
<keyword evidence="2" id="KW-0808">Transferase</keyword>
<dbReference type="RefSeq" id="WP_136728405.1">
    <property type="nucleotide sequence ID" value="NZ_SUMC01000053.1"/>
</dbReference>
<reference evidence="2 3" key="1">
    <citation type="submission" date="2019-04" db="EMBL/GenBank/DDBJ databases">
        <title>Streptomyces oryziradicis sp. nov., a novel actinomycete isolated from rhizosphere soil of rice (Oryza sativa L.).</title>
        <authorList>
            <person name="Li C."/>
        </authorList>
    </citation>
    <scope>NUCLEOTIDE SEQUENCE [LARGE SCALE GENOMIC DNA]</scope>
    <source>
        <strain evidence="2 3">NEAU-C40</strain>
    </source>
</reference>
<feature type="region of interest" description="Disordered" evidence="1">
    <location>
        <begin position="255"/>
        <end position="301"/>
    </location>
</feature>
<evidence type="ECO:0000313" key="2">
    <source>
        <dbReference type="EMBL" id="TKA03279.1"/>
    </source>
</evidence>
<feature type="compositionally biased region" description="Low complexity" evidence="1">
    <location>
        <begin position="1"/>
        <end position="21"/>
    </location>
</feature>
<protein>
    <submittedName>
        <fullName evidence="2">Class I SAM-dependent methyltransferase</fullName>
    </submittedName>
</protein>
<keyword evidence="3" id="KW-1185">Reference proteome</keyword>
<dbReference type="GO" id="GO:0032259">
    <property type="term" value="P:methylation"/>
    <property type="evidence" value="ECO:0007669"/>
    <property type="project" value="UniProtKB-KW"/>
</dbReference>
<proteinExistence type="predicted"/>
<sequence length="335" mass="37063">MTVTRTNSDTATDTNTNTGTDDTQRLPQSFYDVPGWFFNTDVVLFDWFLARQEREKQDGDLLEMGAYMGKSAIFMSGHLRSGETFTVCDLFDSEAPDGRNDAEVRGSYSTLTRRSFEANYLSFRQQLPRVIQAPTSVVPGMVEDDSCRFVHVDASHLYEHVRGDIAAARGALRGDGVVVLDDFRSEHTPGVACATWEAVVGEGLRPICVSPNKFYGTWGDPAPMQQELLAELRERGDFWTSPQDVAGHSLVIVNGPKAKPPRLPASRHAPQETEGTKEAATVQAAAPRQAPEPARTLQRPRRSALRRLAVDLLPPIVTRAVVRGLRVLRRARSKA</sequence>
<dbReference type="GO" id="GO:0008168">
    <property type="term" value="F:methyltransferase activity"/>
    <property type="evidence" value="ECO:0007669"/>
    <property type="project" value="UniProtKB-KW"/>
</dbReference>